<dbReference type="EMBL" id="RQGF01000005">
    <property type="protein sequence ID" value="TGL65733.1"/>
    <property type="molecule type" value="Genomic_DNA"/>
</dbReference>
<keyword evidence="2" id="KW-1185">Reference proteome</keyword>
<accession>A0A4R9KD07</accession>
<dbReference type="Proteomes" id="UP000297762">
    <property type="component" value="Unassembled WGS sequence"/>
</dbReference>
<evidence type="ECO:0008006" key="3">
    <source>
        <dbReference type="Google" id="ProtNLM"/>
    </source>
</evidence>
<organism evidence="1 2">
    <name type="scientific">Leptospira sarikeiensis</name>
    <dbReference type="NCBI Taxonomy" id="2484943"/>
    <lineage>
        <taxon>Bacteria</taxon>
        <taxon>Pseudomonadati</taxon>
        <taxon>Spirochaetota</taxon>
        <taxon>Spirochaetia</taxon>
        <taxon>Leptospirales</taxon>
        <taxon>Leptospiraceae</taxon>
        <taxon>Leptospira</taxon>
    </lineage>
</organism>
<reference evidence="1" key="1">
    <citation type="journal article" date="2019" name="PLoS Negl. Trop. Dis.">
        <title>Revisiting the worldwide diversity of Leptospira species in the environment.</title>
        <authorList>
            <person name="Vincent A.T."/>
            <person name="Schiettekatte O."/>
            <person name="Bourhy P."/>
            <person name="Veyrier F.J."/>
            <person name="Picardeau M."/>
        </authorList>
    </citation>
    <scope>NUCLEOTIDE SEQUENCE [LARGE SCALE GENOMIC DNA]</scope>
    <source>
        <strain evidence="1">201702455</strain>
    </source>
</reference>
<sequence>MTAKTSKSLNRMEEKLSSYYLEKISFLDKLISLQKRQLEILGFGDGEGAAKLELQNSGLVEKMKVLDRKIEQSEESAPQTLEIIRLSDEIFQKLEESRELNSLVGEKMEIILQEYQKELNQVQTKIQLKKFLAHRKLGWKTGTC</sequence>
<protein>
    <recommendedName>
        <fullName evidence="3">Flagellar protein FlgN</fullName>
    </recommendedName>
</protein>
<name>A0A4R9KD07_9LEPT</name>
<proteinExistence type="predicted"/>
<comment type="caution">
    <text evidence="1">The sequence shown here is derived from an EMBL/GenBank/DDBJ whole genome shotgun (WGS) entry which is preliminary data.</text>
</comment>
<evidence type="ECO:0000313" key="2">
    <source>
        <dbReference type="Proteomes" id="UP000297762"/>
    </source>
</evidence>
<gene>
    <name evidence="1" type="ORF">EHQ64_00775</name>
</gene>
<dbReference type="RefSeq" id="WP_135647604.1">
    <property type="nucleotide sequence ID" value="NZ_RQGF01000005.1"/>
</dbReference>
<evidence type="ECO:0000313" key="1">
    <source>
        <dbReference type="EMBL" id="TGL65733.1"/>
    </source>
</evidence>
<dbReference type="OrthoDB" id="342137at2"/>
<dbReference type="AlphaFoldDB" id="A0A4R9KD07"/>